<dbReference type="AlphaFoldDB" id="A0A2S4ICJ6"/>
<accession>A0A2S4ICJ6</accession>
<proteinExistence type="predicted"/>
<name>A0A2S4ICJ6_PSEA0</name>
<organism evidence="1 2">
    <name type="scientific">Pseudomonas amygdali pv. morsprunorum</name>
    <dbReference type="NCBI Taxonomy" id="129138"/>
    <lineage>
        <taxon>Bacteria</taxon>
        <taxon>Pseudomonadati</taxon>
        <taxon>Pseudomonadota</taxon>
        <taxon>Gammaproteobacteria</taxon>
        <taxon>Pseudomonadales</taxon>
        <taxon>Pseudomonadaceae</taxon>
        <taxon>Pseudomonas</taxon>
        <taxon>Pseudomonas amygdali</taxon>
    </lineage>
</organism>
<dbReference type="Proteomes" id="UP000277952">
    <property type="component" value="Unassembled WGS sequence"/>
</dbReference>
<evidence type="ECO:0000313" key="1">
    <source>
        <dbReference type="EMBL" id="RML51153.1"/>
    </source>
</evidence>
<comment type="caution">
    <text evidence="1">The sequence shown here is derived from an EMBL/GenBank/DDBJ whole genome shotgun (WGS) entry which is preliminary data.</text>
</comment>
<dbReference type="RefSeq" id="WP_005738054.1">
    <property type="nucleotide sequence ID" value="NZ_LIIA01000028.1"/>
</dbReference>
<evidence type="ECO:0000313" key="2">
    <source>
        <dbReference type="Proteomes" id="UP000277952"/>
    </source>
</evidence>
<reference evidence="1 2" key="1">
    <citation type="submission" date="2018-08" db="EMBL/GenBank/DDBJ databases">
        <title>Recombination of ecologically and evolutionarily significant loci maintains genetic cohesion in the Pseudomonas syringae species complex.</title>
        <authorList>
            <person name="Dillon M."/>
            <person name="Thakur S."/>
            <person name="Almeida R.N.D."/>
            <person name="Weir B.S."/>
            <person name="Guttman D.S."/>
        </authorList>
    </citation>
    <scope>NUCLEOTIDE SEQUENCE [LARGE SCALE GENOMIC DNA]</scope>
    <source>
        <strain evidence="1 2">19322</strain>
    </source>
</reference>
<dbReference type="EMBL" id="RBNS01000223">
    <property type="protein sequence ID" value="RML51153.1"/>
    <property type="molecule type" value="Genomic_DNA"/>
</dbReference>
<sequence length="490" mass="53482">MTVPDFVESKKEFVEIAIVWSDTVPPADQPITPDISQLLPANRQIFIPRNLVERYASGDHYVAYELFDKAGNRSRVSRVRTVPVARGPLPYDLKSPVVPLADDNGFIDLEDANRGVTVKIPAFEQYHPDDEVVVTWGATLLTATRIGEGGNPFPVTVDVSWEHLNAEYTIPAATPYDVIVPVTYTVMRGTTPFALPDALAIEVTVNLAHPGPVNPTDPNPVNPNLLPVLVKGKSGTDNHLIEADKDEDAKAIVTLYNPTRLGEVITGYWKGVAIAQTVTLKGDESAGDTIELNITWDEIKAGGPGNVPVYYTVTHPDFINVQKSVETSVQVDAVPITLAVATFPDISVIGTVFMLNCASLRKRKSDGLIGYRVSIPASGFLVAGENITLKWVLKEADQTADIPGTELTATITIEDGADTTGIEWFVQPYDQYILPAQEDSLDGWAYARVVYTLNINNIEVESQYIDTIVGIQDLEEESRTCNITSLPEIP</sequence>
<gene>
    <name evidence="1" type="ORF">ALQ94_00188</name>
</gene>
<protein>
    <submittedName>
        <fullName evidence="1">Uncharacterized protein</fullName>
    </submittedName>
</protein>